<reference evidence="1 2" key="1">
    <citation type="journal article" date="2014" name="Int. J. Syst. Evol. Microbiol.">
        <title>Complete genome sequence of Corynebacterium casei LMG S-19264T (=DSM 44701T), isolated from a smear-ripened cheese.</title>
        <authorList>
            <consortium name="US DOE Joint Genome Institute (JGI-PGF)"/>
            <person name="Walter F."/>
            <person name="Albersmeier A."/>
            <person name="Kalinowski J."/>
            <person name="Ruckert C."/>
        </authorList>
    </citation>
    <scope>NUCLEOTIDE SEQUENCE [LARGE SCALE GENOMIC DNA]</scope>
    <source>
        <strain evidence="1 2">CGMCC 4.7215</strain>
    </source>
</reference>
<dbReference type="AlphaFoldDB" id="A0ABD5X7Z1"/>
<dbReference type="Proteomes" id="UP001596414">
    <property type="component" value="Unassembled WGS sequence"/>
</dbReference>
<comment type="caution">
    <text evidence="1">The sequence shown here is derived from an EMBL/GenBank/DDBJ whole genome shotgun (WGS) entry which is preliminary data.</text>
</comment>
<dbReference type="EMBL" id="JBHSZQ010000049">
    <property type="protein sequence ID" value="MFC7127117.1"/>
    <property type="molecule type" value="Genomic_DNA"/>
</dbReference>
<accession>A0ABD5X7Z1</accession>
<evidence type="ECO:0000313" key="1">
    <source>
        <dbReference type="EMBL" id="MFC7127117.1"/>
    </source>
</evidence>
<gene>
    <name evidence="1" type="ORF">ACFQJ7_13980</name>
</gene>
<sequence>MADESDTAKKAGGGSLTGKERTWLDAVRNADTLDALTSIIDTVSEHDAYLKAKERWKILHRREIDGPKSTESTIPGTRVAVDGRPVFVHGVTHADTQKERCFLRKHITNYLDNGAAVYCEQGIRPMYFADMDDVCQVDDYRWAMHHCREQNIDSHIPGEINREFAADERLGADLRSVASEFRERTFTLIDAGKNMYGDRFTAALGDIASGFLTSHEELATGEDFVSFQLSQQAAANPSQLVELQQYYETVFLPQPLEREWLRRHDPELELFTHARNERIVAYVLYNAPEDTPVHIITGAAHQPGISYYLQAYRDGEWTIRPFETVP</sequence>
<protein>
    <submittedName>
        <fullName evidence="1">Uncharacterized protein</fullName>
    </submittedName>
</protein>
<name>A0ABD5X7Z1_9EURY</name>
<organism evidence="1 2">
    <name type="scientific">Halovenus rubra</name>
    <dbReference type="NCBI Taxonomy" id="869890"/>
    <lineage>
        <taxon>Archaea</taxon>
        <taxon>Methanobacteriati</taxon>
        <taxon>Methanobacteriota</taxon>
        <taxon>Stenosarchaea group</taxon>
        <taxon>Halobacteria</taxon>
        <taxon>Halobacteriales</taxon>
        <taxon>Haloarculaceae</taxon>
        <taxon>Halovenus</taxon>
    </lineage>
</organism>
<evidence type="ECO:0000313" key="2">
    <source>
        <dbReference type="Proteomes" id="UP001596414"/>
    </source>
</evidence>
<proteinExistence type="predicted"/>
<dbReference type="RefSeq" id="WP_267636749.1">
    <property type="nucleotide sequence ID" value="NZ_JAODIY010000005.1"/>
</dbReference>